<proteinExistence type="inferred from homology"/>
<dbReference type="GO" id="GO:0016491">
    <property type="term" value="F:oxidoreductase activity"/>
    <property type="evidence" value="ECO:0007669"/>
    <property type="project" value="InterPro"/>
</dbReference>
<dbReference type="InterPro" id="IPR007037">
    <property type="entry name" value="SIP_rossman_dom"/>
</dbReference>
<comment type="similarity">
    <text evidence="1">Belongs to the SIP oxidoreductase family.</text>
</comment>
<evidence type="ECO:0000256" key="1">
    <source>
        <dbReference type="ARBA" id="ARBA00035644"/>
    </source>
</evidence>
<feature type="domain" description="FAD-binding FR-type" evidence="2">
    <location>
        <begin position="3"/>
        <end position="139"/>
    </location>
</feature>
<dbReference type="GeneID" id="58263246"/>
<dbReference type="EMBL" id="AOBV01000002">
    <property type="protein sequence ID" value="ELV08928.1"/>
    <property type="molecule type" value="Genomic_DNA"/>
</dbReference>
<dbReference type="SUPFAM" id="SSF63380">
    <property type="entry name" value="Riboflavin synthase domain-like"/>
    <property type="match status" value="1"/>
</dbReference>
<dbReference type="Gene3D" id="3.40.50.80">
    <property type="entry name" value="Nucleotide-binding domain of ferredoxin-NADP reductase (FNR) module"/>
    <property type="match status" value="1"/>
</dbReference>
<dbReference type="Gene3D" id="2.40.30.10">
    <property type="entry name" value="Translation factors"/>
    <property type="match status" value="1"/>
</dbReference>
<reference evidence="3 4" key="1">
    <citation type="journal article" date="2013" name="Genome Announc.">
        <title>Complete Genome Sequence of Wohlfahrtiimonas chitiniclastica Strain SH04, Isolated from Chrysomya megacephala Collected from Pudong International Airport in China.</title>
        <authorList>
            <person name="Cao X.M."/>
            <person name="Chen T."/>
            <person name="Xu L.Z."/>
            <person name="Yao L.S."/>
            <person name="Qi J."/>
            <person name="Zhang X.L."/>
            <person name="Yan Q.L."/>
            <person name="Deng Y.H."/>
            <person name="Guo T.Y."/>
            <person name="Wang J."/>
            <person name="Hu K.X."/>
            <person name="Xu B.L."/>
        </authorList>
    </citation>
    <scope>NUCLEOTIDE SEQUENCE [LARGE SCALE GENOMIC DNA]</scope>
    <source>
        <strain evidence="3 4">SH04</strain>
    </source>
</reference>
<keyword evidence="4" id="KW-1185">Reference proteome</keyword>
<dbReference type="RefSeq" id="WP_008314899.1">
    <property type="nucleotide sequence ID" value="NZ_KB372778.1"/>
</dbReference>
<evidence type="ECO:0000313" key="4">
    <source>
        <dbReference type="Proteomes" id="UP000011617"/>
    </source>
</evidence>
<dbReference type="InterPro" id="IPR039374">
    <property type="entry name" value="SIP_fam"/>
</dbReference>
<comment type="caution">
    <text evidence="3">The sequence shown here is derived from an EMBL/GenBank/DDBJ whole genome shotgun (WGS) entry which is preliminary data.</text>
</comment>
<dbReference type="InterPro" id="IPR017938">
    <property type="entry name" value="Riboflavin_synthase-like_b-brl"/>
</dbReference>
<dbReference type="PROSITE" id="PS51384">
    <property type="entry name" value="FAD_FR"/>
    <property type="match status" value="1"/>
</dbReference>
<dbReference type="Proteomes" id="UP000011617">
    <property type="component" value="Unassembled WGS sequence"/>
</dbReference>
<evidence type="ECO:0000259" key="2">
    <source>
        <dbReference type="PROSITE" id="PS51384"/>
    </source>
</evidence>
<dbReference type="CDD" id="cd06193">
    <property type="entry name" value="siderophore_interacting"/>
    <property type="match status" value="1"/>
</dbReference>
<dbReference type="Pfam" id="PF04954">
    <property type="entry name" value="SIP"/>
    <property type="match status" value="1"/>
</dbReference>
<dbReference type="Pfam" id="PF08021">
    <property type="entry name" value="FAD_binding_9"/>
    <property type="match status" value="1"/>
</dbReference>
<organism evidence="3 4">
    <name type="scientific">Wohlfahrtiimonas chitiniclastica SH04</name>
    <dbReference type="NCBI Taxonomy" id="1261130"/>
    <lineage>
        <taxon>Bacteria</taxon>
        <taxon>Pseudomonadati</taxon>
        <taxon>Pseudomonadota</taxon>
        <taxon>Gammaproteobacteria</taxon>
        <taxon>Cardiobacteriales</taxon>
        <taxon>Ignatzschineriaceae</taxon>
        <taxon>Wohlfahrtiimonas</taxon>
    </lineage>
</organism>
<dbReference type="PANTHER" id="PTHR30157">
    <property type="entry name" value="FERRIC REDUCTASE, NADPH-DEPENDENT"/>
    <property type="match status" value="1"/>
</dbReference>
<dbReference type="OrthoDB" id="9814826at2"/>
<gene>
    <name evidence="3" type="ORF">F387_00324</name>
</gene>
<dbReference type="HOGENOM" id="CLU_040923_3_1_6"/>
<dbReference type="PATRIC" id="fig|1261130.3.peg.522"/>
<dbReference type="InterPro" id="IPR013113">
    <property type="entry name" value="SIP_FAD-bd"/>
</dbReference>
<dbReference type="InterPro" id="IPR039261">
    <property type="entry name" value="FNR_nucleotide-bd"/>
</dbReference>
<protein>
    <recommendedName>
        <fullName evidence="2">FAD-binding FR-type domain-containing protein</fullName>
    </recommendedName>
</protein>
<name>L8XY22_9GAMM</name>
<sequence>MQVHRTVVRVARKEFITPNFLRVILKCDDAERYKDVPIGVNNKLFIPPIGQSTVQMPTFNAQLKQWEVADEALRPTVRTYTHRAFDLDAKELSVDFAVHEGDSVACQWALNAKIGDEVGLAMKLTEQTLIQPAKDYLFVTDMTGIPVVAALVSQLPKDVNVTVLTEVLGEVDIHPEHYQTDANLTLHWRTNFYPQNGSTLFEDALPMIEDLNSHHFVHVTAEFNTVKKFRDHLRKTLGYTKDEFYGCAYWQIGKKEHEERTKRLE</sequence>
<dbReference type="AlphaFoldDB" id="L8XY22"/>
<dbReference type="InterPro" id="IPR017927">
    <property type="entry name" value="FAD-bd_FR_type"/>
</dbReference>
<evidence type="ECO:0000313" key="3">
    <source>
        <dbReference type="EMBL" id="ELV08928.1"/>
    </source>
</evidence>
<dbReference type="PANTHER" id="PTHR30157:SF0">
    <property type="entry name" value="NADPH-DEPENDENT FERRIC-CHELATE REDUCTASE"/>
    <property type="match status" value="1"/>
</dbReference>
<accession>L8XY22</accession>